<organism evidence="2 3">
    <name type="scientific">Catenibacillus scindens</name>
    <dbReference type="NCBI Taxonomy" id="673271"/>
    <lineage>
        <taxon>Bacteria</taxon>
        <taxon>Bacillati</taxon>
        <taxon>Bacillota</taxon>
        <taxon>Clostridia</taxon>
        <taxon>Lachnospirales</taxon>
        <taxon>Lachnospiraceae</taxon>
        <taxon>Catenibacillus</taxon>
    </lineage>
</organism>
<dbReference type="InterPro" id="IPR015655">
    <property type="entry name" value="PP2C"/>
</dbReference>
<reference evidence="2 3" key="1">
    <citation type="submission" date="2020-08" db="EMBL/GenBank/DDBJ databases">
        <title>Genomic Encyclopedia of Type Strains, Phase IV (KMG-IV): sequencing the most valuable type-strain genomes for metagenomic binning, comparative biology and taxonomic classification.</title>
        <authorList>
            <person name="Goeker M."/>
        </authorList>
    </citation>
    <scope>NUCLEOTIDE SEQUENCE [LARGE SCALE GENOMIC DNA]</scope>
    <source>
        <strain evidence="2 3">DSM 106146</strain>
    </source>
</reference>
<dbReference type="EMBL" id="JACHFW010000001">
    <property type="protein sequence ID" value="MBB5263147.1"/>
    <property type="molecule type" value="Genomic_DNA"/>
</dbReference>
<dbReference type="PROSITE" id="PS51746">
    <property type="entry name" value="PPM_2"/>
    <property type="match status" value="1"/>
</dbReference>
<protein>
    <submittedName>
        <fullName evidence="2">Protein phosphatase</fullName>
        <ecNumber evidence="2">3.1.3.16</ecNumber>
    </submittedName>
</protein>
<gene>
    <name evidence="2" type="ORF">HNP82_000241</name>
</gene>
<keyword evidence="2" id="KW-0378">Hydrolase</keyword>
<dbReference type="Pfam" id="PF13672">
    <property type="entry name" value="PP2C_2"/>
    <property type="match status" value="1"/>
</dbReference>
<dbReference type="InterPro" id="IPR036457">
    <property type="entry name" value="PPM-type-like_dom_sf"/>
</dbReference>
<proteinExistence type="predicted"/>
<sequence length="263" mass="28954">MSFKILMAGVTHHGRIRTNNEDNLYMGGKYLALGIQDLSEILYVEKSSRPWTAAGVFDGMGGENAGETAAFTGAQTFASCMASWEAQSMRPEDFLEHTCQAMNRAVVSHAGRFRLGQTGTTAAVLYFRDERAWVCNVGDSSVFLLRENKMRCLTKAHTNAAFLKQQGIEGRTPALTQFIGIPEDEMTLCPHIGSGRLRHNDRFLLCSDGLTDMVREEDIARWLYTSPTPKAAAAVLTDQALEKGGRDNITVIVCHVVYEPAGK</sequence>
<accession>A0A7W8H7G9</accession>
<dbReference type="AlphaFoldDB" id="A0A7W8H7G9"/>
<dbReference type="Proteomes" id="UP000543642">
    <property type="component" value="Unassembled WGS sequence"/>
</dbReference>
<evidence type="ECO:0000259" key="1">
    <source>
        <dbReference type="PROSITE" id="PS51746"/>
    </source>
</evidence>
<dbReference type="CDD" id="cd00143">
    <property type="entry name" value="PP2Cc"/>
    <property type="match status" value="1"/>
</dbReference>
<comment type="caution">
    <text evidence="2">The sequence shown here is derived from an EMBL/GenBank/DDBJ whole genome shotgun (WGS) entry which is preliminary data.</text>
</comment>
<keyword evidence="3" id="KW-1185">Reference proteome</keyword>
<dbReference type="RefSeq" id="WP_183770550.1">
    <property type="nucleotide sequence ID" value="NZ_JACHFW010000001.1"/>
</dbReference>
<evidence type="ECO:0000313" key="2">
    <source>
        <dbReference type="EMBL" id="MBB5263147.1"/>
    </source>
</evidence>
<dbReference type="InterPro" id="IPR001932">
    <property type="entry name" value="PPM-type_phosphatase-like_dom"/>
</dbReference>
<dbReference type="SMART" id="SM00332">
    <property type="entry name" value="PP2Cc"/>
    <property type="match status" value="1"/>
</dbReference>
<dbReference type="PANTHER" id="PTHR47992">
    <property type="entry name" value="PROTEIN PHOSPHATASE"/>
    <property type="match status" value="1"/>
</dbReference>
<dbReference type="EC" id="3.1.3.16" evidence="2"/>
<dbReference type="GO" id="GO:0004722">
    <property type="term" value="F:protein serine/threonine phosphatase activity"/>
    <property type="evidence" value="ECO:0007669"/>
    <property type="project" value="UniProtKB-EC"/>
</dbReference>
<feature type="domain" description="PPM-type phosphatase" evidence="1">
    <location>
        <begin position="4"/>
        <end position="256"/>
    </location>
</feature>
<dbReference type="Gene3D" id="3.60.40.10">
    <property type="entry name" value="PPM-type phosphatase domain"/>
    <property type="match status" value="1"/>
</dbReference>
<evidence type="ECO:0000313" key="3">
    <source>
        <dbReference type="Proteomes" id="UP000543642"/>
    </source>
</evidence>
<dbReference type="SUPFAM" id="SSF81606">
    <property type="entry name" value="PP2C-like"/>
    <property type="match status" value="1"/>
</dbReference>
<dbReference type="SMART" id="SM00331">
    <property type="entry name" value="PP2C_SIG"/>
    <property type="match status" value="1"/>
</dbReference>
<name>A0A7W8H7G9_9FIRM</name>